<comment type="caution">
    <text evidence="2">The sequence shown here is derived from an EMBL/GenBank/DDBJ whole genome shotgun (WGS) entry which is preliminary data.</text>
</comment>
<sequence length="190" mass="21917">MICNIGFFATASDEAKEENQKVEKTDQDSEVVKKNKKIHVYQNKSTYEGSYLCGKKSGMGKLTKRTKEFYNGNFQNGKKNGTGFQKYSNGDFYYGEWKNNKKNGQGIYFFSSTREYYFGEWCKGSLLSGSWIFSRNTKYVGTFFRNLPKFKGCFIFADDSKIVVFYKQILGISSIDQGIQDNLELIWRAA</sequence>
<dbReference type="Pfam" id="PF02493">
    <property type="entry name" value="MORN"/>
    <property type="match status" value="3"/>
</dbReference>
<dbReference type="AlphaFoldDB" id="A0A1Y1JBD5"/>
<evidence type="ECO:0000313" key="2">
    <source>
        <dbReference type="EMBL" id="GAW79560.1"/>
    </source>
</evidence>
<protein>
    <recommendedName>
        <fullName evidence="4">MORN repeat protein</fullName>
    </recommendedName>
</protein>
<reference evidence="3" key="1">
    <citation type="submission" date="2017-04" db="EMBL/GenBank/DDBJ databases">
        <title>Plasmodium gonderi genome.</title>
        <authorList>
            <person name="Arisue N."/>
            <person name="Honma H."/>
            <person name="Kawai S."/>
            <person name="Tougan T."/>
            <person name="Tanabe K."/>
            <person name="Horii T."/>
        </authorList>
    </citation>
    <scope>NUCLEOTIDE SEQUENCE [LARGE SCALE GENOMIC DNA]</scope>
    <source>
        <strain evidence="3">ATCC 30045</strain>
    </source>
</reference>
<name>A0A1Y1JBD5_PLAGO</name>
<keyword evidence="3" id="KW-1185">Reference proteome</keyword>
<dbReference type="PANTHER" id="PTHR43215">
    <property type="entry name" value="RADIAL SPOKE HEAD 1 HOMOLOG"/>
    <property type="match status" value="1"/>
</dbReference>
<dbReference type="PANTHER" id="PTHR43215:SF14">
    <property type="entry name" value="RADIAL SPOKE HEAD 1 HOMOLOG"/>
    <property type="match status" value="1"/>
</dbReference>
<dbReference type="EMBL" id="BDQF01000004">
    <property type="protein sequence ID" value="GAW79560.1"/>
    <property type="molecule type" value="Genomic_DNA"/>
</dbReference>
<accession>A0A1Y1JBD5</accession>
<evidence type="ECO:0008006" key="4">
    <source>
        <dbReference type="Google" id="ProtNLM"/>
    </source>
</evidence>
<proteinExistence type="predicted"/>
<evidence type="ECO:0000313" key="3">
    <source>
        <dbReference type="Proteomes" id="UP000195521"/>
    </source>
</evidence>
<dbReference type="Gene3D" id="2.20.110.10">
    <property type="entry name" value="Histone H3 K4-specific methyltransferase SET7/9 N-terminal domain"/>
    <property type="match status" value="1"/>
</dbReference>
<dbReference type="OMA" id="KIKWISH"/>
<dbReference type="Proteomes" id="UP000195521">
    <property type="component" value="Unassembled WGS sequence"/>
</dbReference>
<dbReference type="SUPFAM" id="SSF82185">
    <property type="entry name" value="Histone H3 K4-specific methyltransferase SET7/9 N-terminal domain"/>
    <property type="match status" value="1"/>
</dbReference>
<dbReference type="RefSeq" id="XP_028542149.1">
    <property type="nucleotide sequence ID" value="XM_028686348.1"/>
</dbReference>
<dbReference type="SMART" id="SM00698">
    <property type="entry name" value="MORN"/>
    <property type="match status" value="4"/>
</dbReference>
<dbReference type="GeneID" id="39746271"/>
<dbReference type="OrthoDB" id="270720at2759"/>
<keyword evidence="1" id="KW-0677">Repeat</keyword>
<organism evidence="2 3">
    <name type="scientific">Plasmodium gonderi</name>
    <dbReference type="NCBI Taxonomy" id="77519"/>
    <lineage>
        <taxon>Eukaryota</taxon>
        <taxon>Sar</taxon>
        <taxon>Alveolata</taxon>
        <taxon>Apicomplexa</taxon>
        <taxon>Aconoidasida</taxon>
        <taxon>Haemosporida</taxon>
        <taxon>Plasmodiidae</taxon>
        <taxon>Plasmodium</taxon>
        <taxon>Plasmodium (Plasmodium)</taxon>
    </lineage>
</organism>
<dbReference type="InterPro" id="IPR003409">
    <property type="entry name" value="MORN"/>
</dbReference>
<gene>
    <name evidence="2" type="ORF">PGO_041600</name>
</gene>
<evidence type="ECO:0000256" key="1">
    <source>
        <dbReference type="ARBA" id="ARBA00022737"/>
    </source>
</evidence>